<organism evidence="1 2">
    <name type="scientific">Bradyrhizobium erythrophlei</name>
    <dbReference type="NCBI Taxonomy" id="1437360"/>
    <lineage>
        <taxon>Bacteria</taxon>
        <taxon>Pseudomonadati</taxon>
        <taxon>Pseudomonadota</taxon>
        <taxon>Alphaproteobacteria</taxon>
        <taxon>Hyphomicrobiales</taxon>
        <taxon>Nitrobacteraceae</taxon>
        <taxon>Bradyrhizobium</taxon>
    </lineage>
</organism>
<dbReference type="GO" id="GO:0046653">
    <property type="term" value="P:tetrahydrofolate metabolic process"/>
    <property type="evidence" value="ECO:0007669"/>
    <property type="project" value="InterPro"/>
</dbReference>
<dbReference type="Proteomes" id="UP000190675">
    <property type="component" value="Chromosome I"/>
</dbReference>
<accession>A0A1M5JWC8</accession>
<proteinExistence type="predicted"/>
<dbReference type="GO" id="GO:0008115">
    <property type="term" value="F:sarcosine oxidase activity"/>
    <property type="evidence" value="ECO:0007669"/>
    <property type="project" value="InterPro"/>
</dbReference>
<reference evidence="1 2" key="1">
    <citation type="submission" date="2016-11" db="EMBL/GenBank/DDBJ databases">
        <authorList>
            <person name="Jaros S."/>
            <person name="Januszkiewicz K."/>
            <person name="Wedrychowicz H."/>
        </authorList>
    </citation>
    <scope>NUCLEOTIDE SEQUENCE [LARGE SCALE GENOMIC DNA]</scope>
    <source>
        <strain evidence="1 2">GAS242</strain>
    </source>
</reference>
<dbReference type="AlphaFoldDB" id="A0A1M5JWC8"/>
<dbReference type="InterPro" id="IPR038561">
    <property type="entry name" value="SoxD_sf"/>
</dbReference>
<dbReference type="Gene3D" id="3.30.2270.10">
    <property type="entry name" value="Folate-binding superfamily"/>
    <property type="match status" value="1"/>
</dbReference>
<dbReference type="OrthoDB" id="7159274at2"/>
<dbReference type="EMBL" id="LT670818">
    <property type="protein sequence ID" value="SHG44887.1"/>
    <property type="molecule type" value="Genomic_DNA"/>
</dbReference>
<dbReference type="InterPro" id="IPR006279">
    <property type="entry name" value="SoxD"/>
</dbReference>
<dbReference type="Pfam" id="PF04267">
    <property type="entry name" value="SoxD"/>
    <property type="match status" value="1"/>
</dbReference>
<dbReference type="RefSeq" id="WP_079566251.1">
    <property type="nucleotide sequence ID" value="NZ_LT670818.1"/>
</dbReference>
<name>A0A1M5JWC8_9BRAD</name>
<evidence type="ECO:0000313" key="2">
    <source>
        <dbReference type="Proteomes" id="UP000190675"/>
    </source>
</evidence>
<gene>
    <name evidence="1" type="ORF">SAMN05444169_2522</name>
</gene>
<evidence type="ECO:0000313" key="1">
    <source>
        <dbReference type="EMBL" id="SHG44887.1"/>
    </source>
</evidence>
<sequence length="89" mass="10528">MKIMHCPLNGPRNIDEFVWMGDVKSAPDPACSDHEWTSYLFIEDNLAGEVDEWWIHAPSNNWFIARRNRITDEILWTRSPADYFSERKS</sequence>
<protein>
    <submittedName>
        <fullName evidence="1">N-methylglutamate dehydrogenase subunit B</fullName>
    </submittedName>
</protein>